<accession>A0A5R8MCN8</accession>
<feature type="domain" description="Type I restriction modification DNA specificity" evidence="4">
    <location>
        <begin position="9"/>
        <end position="175"/>
    </location>
</feature>
<evidence type="ECO:0000256" key="2">
    <source>
        <dbReference type="ARBA" id="ARBA00022747"/>
    </source>
</evidence>
<name>A0A5R8MCN8_9GAMM</name>
<keyword evidence="6" id="KW-1185">Reference proteome</keyword>
<keyword evidence="5" id="KW-0255">Endonuclease</keyword>
<dbReference type="AlphaFoldDB" id="A0A5R8MCN8"/>
<feature type="domain" description="Type I restriction modification DNA specificity" evidence="4">
    <location>
        <begin position="215"/>
        <end position="391"/>
    </location>
</feature>
<reference evidence="5 6" key="1">
    <citation type="journal article" date="2007" name="Int. J. Syst. Evol. Microbiol.">
        <title>Halomonas saccharevitans sp. nov., Halomonas arcis sp. nov. and Halomonas subterranea sp. nov., halophilic bacteria isolated from hypersaline environments of China.</title>
        <authorList>
            <person name="Xu X.W."/>
            <person name="Wu Y.H."/>
            <person name="Zhou Z."/>
            <person name="Wang C.S."/>
            <person name="Zhou Y.G."/>
            <person name="Zhang H.B."/>
            <person name="Wang Y."/>
            <person name="Wu M."/>
        </authorList>
    </citation>
    <scope>NUCLEOTIDE SEQUENCE [LARGE SCALE GENOMIC DNA]</scope>
    <source>
        <strain evidence="5 6">TBZ3</strain>
    </source>
</reference>
<dbReference type="Pfam" id="PF01420">
    <property type="entry name" value="Methylase_S"/>
    <property type="match status" value="2"/>
</dbReference>
<evidence type="ECO:0000313" key="6">
    <source>
        <dbReference type="Proteomes" id="UP000306973"/>
    </source>
</evidence>
<evidence type="ECO:0000256" key="3">
    <source>
        <dbReference type="ARBA" id="ARBA00023125"/>
    </source>
</evidence>
<evidence type="ECO:0000259" key="4">
    <source>
        <dbReference type="Pfam" id="PF01420"/>
    </source>
</evidence>
<dbReference type="SUPFAM" id="SSF116734">
    <property type="entry name" value="DNA methylase specificity domain"/>
    <property type="match status" value="2"/>
</dbReference>
<dbReference type="Proteomes" id="UP000306973">
    <property type="component" value="Unassembled WGS sequence"/>
</dbReference>
<keyword evidence="5" id="KW-0378">Hydrolase</keyword>
<protein>
    <submittedName>
        <fullName evidence="5">Restriction endonuclease subunit S</fullName>
    </submittedName>
</protein>
<dbReference type="Gene3D" id="1.10.287.1120">
    <property type="entry name" value="Bipartite methylase S protein"/>
    <property type="match status" value="1"/>
</dbReference>
<keyword evidence="2" id="KW-0680">Restriction system</keyword>
<organism evidence="5 6">
    <name type="scientific">Halomonas urmiana</name>
    <dbReference type="NCBI Taxonomy" id="490901"/>
    <lineage>
        <taxon>Bacteria</taxon>
        <taxon>Pseudomonadati</taxon>
        <taxon>Pseudomonadota</taxon>
        <taxon>Gammaproteobacteria</taxon>
        <taxon>Oceanospirillales</taxon>
        <taxon>Halomonadaceae</taxon>
        <taxon>Halomonas</taxon>
    </lineage>
</organism>
<dbReference type="InterPro" id="IPR000055">
    <property type="entry name" value="Restrct_endonuc_typeI_TRD"/>
</dbReference>
<comment type="caution">
    <text evidence="5">The sequence shown here is derived from an EMBL/GenBank/DDBJ whole genome shotgun (WGS) entry which is preliminary data.</text>
</comment>
<dbReference type="PANTHER" id="PTHR30408:SF12">
    <property type="entry name" value="TYPE I RESTRICTION ENZYME MJAVIII SPECIFICITY SUBUNIT"/>
    <property type="match status" value="1"/>
</dbReference>
<dbReference type="PANTHER" id="PTHR30408">
    <property type="entry name" value="TYPE-1 RESTRICTION ENZYME ECOKI SPECIFICITY PROTEIN"/>
    <property type="match status" value="1"/>
</dbReference>
<dbReference type="CDD" id="cd17254">
    <property type="entry name" value="RMtype1_S_FclI-TRD1-CR1_like"/>
    <property type="match status" value="1"/>
</dbReference>
<proteinExistence type="inferred from homology"/>
<dbReference type="Gene3D" id="3.90.220.20">
    <property type="entry name" value="DNA methylase specificity domains"/>
    <property type="match status" value="2"/>
</dbReference>
<keyword evidence="5" id="KW-0540">Nuclease</keyword>
<dbReference type="InterPro" id="IPR052021">
    <property type="entry name" value="Type-I_RS_S_subunit"/>
</dbReference>
<evidence type="ECO:0000256" key="1">
    <source>
        <dbReference type="ARBA" id="ARBA00010923"/>
    </source>
</evidence>
<dbReference type="GO" id="GO:0003677">
    <property type="term" value="F:DNA binding"/>
    <property type="evidence" value="ECO:0007669"/>
    <property type="project" value="UniProtKB-KW"/>
</dbReference>
<dbReference type="OrthoDB" id="398435at2"/>
<comment type="similarity">
    <text evidence="1">Belongs to the type-I restriction system S methylase family.</text>
</comment>
<sequence length="428" mass="47901">MSEHALPSWSRVNLTDLAAYINGYAFKPEDWSEHGLPIVRIAQITGSSADCDYYQGRLSEDFKIDNGEIIFSWSGTLCVVQWNGGPAWLNQHLFKVKPAEGVSHRLLYHVLFHAVAEMDKSAHGSTMKHIKRSELKRYELLFPNSRKEQEKIGRVLDTLDTQIQKTEALIAKLEKVKEGMLHDLLTRGIDENGRLRSSPEQAPELYKESPLGLIPKEWGVEKLKDLSSNGMINGVFKEVSRAGIGTPLINVADLYKGDDINLGTCERFDANEVEVGKYDALPGDVFFTRSSLKLEGIAHCNWLKIADKPAVFECHIIRVRPSSKVDPRFLVAWCLSSNARLHFMGNAKQVTMTTISQDGVGSLPCPVPSIDEQKKASERILSLERRVADEKLKLSKLSNQKQGLMDDLLIGRVRVTPLLDQAQITTPA</sequence>
<dbReference type="GO" id="GO:0004519">
    <property type="term" value="F:endonuclease activity"/>
    <property type="evidence" value="ECO:0007669"/>
    <property type="project" value="UniProtKB-KW"/>
</dbReference>
<keyword evidence="3" id="KW-0238">DNA-binding</keyword>
<evidence type="ECO:0000313" key="5">
    <source>
        <dbReference type="EMBL" id="TLF47285.1"/>
    </source>
</evidence>
<dbReference type="InterPro" id="IPR044946">
    <property type="entry name" value="Restrct_endonuc_typeI_TRD_sf"/>
</dbReference>
<gene>
    <name evidence="5" type="ORF">FEI13_16100</name>
</gene>
<dbReference type="RefSeq" id="WP_138182535.1">
    <property type="nucleotide sequence ID" value="NZ_VBUI01000029.1"/>
</dbReference>
<dbReference type="CDD" id="cd17517">
    <property type="entry name" value="RMtype1_S_EcoKI_StySPI-TRD2-CR2_like"/>
    <property type="match status" value="1"/>
</dbReference>
<dbReference type="GO" id="GO:0009307">
    <property type="term" value="P:DNA restriction-modification system"/>
    <property type="evidence" value="ECO:0007669"/>
    <property type="project" value="UniProtKB-KW"/>
</dbReference>
<dbReference type="EMBL" id="VBUI01000029">
    <property type="protein sequence ID" value="TLF47285.1"/>
    <property type="molecule type" value="Genomic_DNA"/>
</dbReference>